<dbReference type="Pfam" id="PF07651">
    <property type="entry name" value="ANTH"/>
    <property type="match status" value="1"/>
</dbReference>
<feature type="region of interest" description="Disordered" evidence="9">
    <location>
        <begin position="410"/>
        <end position="477"/>
    </location>
</feature>
<comment type="subcellular location">
    <subcellularLocation>
        <location evidence="1">Cytoplasmic vesicle</location>
        <location evidence="1">Clathrin-coated vesicle</location>
    </subcellularLocation>
    <subcellularLocation>
        <location evidence="2">Golgi apparatus</location>
    </subcellularLocation>
    <subcellularLocation>
        <location evidence="3">Membrane</location>
        <location evidence="3">Clathrin-coated pit</location>
    </subcellularLocation>
</comment>
<dbReference type="InterPro" id="IPR011417">
    <property type="entry name" value="ANTH_dom"/>
</dbReference>
<evidence type="ECO:0000259" key="10">
    <source>
        <dbReference type="PROSITE" id="PS50942"/>
    </source>
</evidence>
<evidence type="ECO:0000313" key="11">
    <source>
        <dbReference type="EMBL" id="PKU61220.1"/>
    </source>
</evidence>
<dbReference type="InterPro" id="IPR048050">
    <property type="entry name" value="ANTH_N_plant"/>
</dbReference>
<dbReference type="Gene3D" id="1.20.58.150">
    <property type="entry name" value="ANTH domain"/>
    <property type="match status" value="1"/>
</dbReference>
<dbReference type="PANTHER" id="PTHR22951:SF75">
    <property type="entry name" value="CLATHRIN COAT ASSEMBLY PROTEIN AP180"/>
    <property type="match status" value="1"/>
</dbReference>
<dbReference type="AlphaFoldDB" id="A0A2I0VCT7"/>
<dbReference type="EMBL" id="KZ503818">
    <property type="protein sequence ID" value="PKU61220.1"/>
    <property type="molecule type" value="Genomic_DNA"/>
</dbReference>
<dbReference type="InterPro" id="IPR045192">
    <property type="entry name" value="AP180-like"/>
</dbReference>
<dbReference type="GO" id="GO:0000149">
    <property type="term" value="F:SNARE binding"/>
    <property type="evidence" value="ECO:0007669"/>
    <property type="project" value="TreeGrafter"/>
</dbReference>
<dbReference type="GO" id="GO:0030136">
    <property type="term" value="C:clathrin-coated vesicle"/>
    <property type="evidence" value="ECO:0007669"/>
    <property type="project" value="UniProtKB-SubCell"/>
</dbReference>
<dbReference type="PANTHER" id="PTHR22951">
    <property type="entry name" value="CLATHRIN ASSEMBLY PROTEIN"/>
    <property type="match status" value="1"/>
</dbReference>
<dbReference type="Gene3D" id="1.25.40.90">
    <property type="match status" value="1"/>
</dbReference>
<dbReference type="GO" id="GO:0005546">
    <property type="term" value="F:phosphatidylinositol-4,5-bisphosphate binding"/>
    <property type="evidence" value="ECO:0007669"/>
    <property type="project" value="TreeGrafter"/>
</dbReference>
<accession>A0A2I0VCT7</accession>
<proteinExistence type="predicted"/>
<keyword evidence="6" id="KW-0472">Membrane</keyword>
<dbReference type="GO" id="GO:0006900">
    <property type="term" value="P:vesicle budding from membrane"/>
    <property type="evidence" value="ECO:0007669"/>
    <property type="project" value="TreeGrafter"/>
</dbReference>
<dbReference type="GO" id="GO:0005905">
    <property type="term" value="C:clathrin-coated pit"/>
    <property type="evidence" value="ECO:0007669"/>
    <property type="project" value="UniProtKB-SubCell"/>
</dbReference>
<dbReference type="SMART" id="SM00273">
    <property type="entry name" value="ENTH"/>
    <property type="match status" value="1"/>
</dbReference>
<keyword evidence="4" id="KW-0254">Endocytosis</keyword>
<gene>
    <name evidence="11" type="primary">AP180</name>
    <name evidence="11" type="ORF">MA16_Dca023261</name>
</gene>
<keyword evidence="8" id="KW-0968">Cytoplasmic vesicle</keyword>
<keyword evidence="12" id="KW-1185">Reference proteome</keyword>
<evidence type="ECO:0000256" key="8">
    <source>
        <dbReference type="ARBA" id="ARBA00023329"/>
    </source>
</evidence>
<organism evidence="11 12">
    <name type="scientific">Dendrobium catenatum</name>
    <dbReference type="NCBI Taxonomy" id="906689"/>
    <lineage>
        <taxon>Eukaryota</taxon>
        <taxon>Viridiplantae</taxon>
        <taxon>Streptophyta</taxon>
        <taxon>Embryophyta</taxon>
        <taxon>Tracheophyta</taxon>
        <taxon>Spermatophyta</taxon>
        <taxon>Magnoliopsida</taxon>
        <taxon>Liliopsida</taxon>
        <taxon>Asparagales</taxon>
        <taxon>Orchidaceae</taxon>
        <taxon>Epidendroideae</taxon>
        <taxon>Malaxideae</taxon>
        <taxon>Dendrobiinae</taxon>
        <taxon>Dendrobium</taxon>
    </lineage>
</organism>
<name>A0A2I0VCT7_9ASPA</name>
<dbReference type="CDD" id="cd16987">
    <property type="entry name" value="ANTH_N_AP180_plant"/>
    <property type="match status" value="1"/>
</dbReference>
<evidence type="ECO:0000256" key="6">
    <source>
        <dbReference type="ARBA" id="ARBA00023136"/>
    </source>
</evidence>
<protein>
    <submittedName>
        <fullName evidence="11">Clathrin coat assembly protein AP180</fullName>
    </submittedName>
</protein>
<evidence type="ECO:0000256" key="7">
    <source>
        <dbReference type="ARBA" id="ARBA00023176"/>
    </source>
</evidence>
<dbReference type="PROSITE" id="PS50942">
    <property type="entry name" value="ENTH"/>
    <property type="match status" value="1"/>
</dbReference>
<evidence type="ECO:0000256" key="1">
    <source>
        <dbReference type="ARBA" id="ARBA00004132"/>
    </source>
</evidence>
<reference evidence="11 12" key="1">
    <citation type="journal article" date="2016" name="Sci. Rep.">
        <title>The Dendrobium catenatum Lindl. genome sequence provides insights into polysaccharide synthase, floral development and adaptive evolution.</title>
        <authorList>
            <person name="Zhang G.Q."/>
            <person name="Xu Q."/>
            <person name="Bian C."/>
            <person name="Tsai W.C."/>
            <person name="Yeh C.M."/>
            <person name="Liu K.W."/>
            <person name="Yoshida K."/>
            <person name="Zhang L.S."/>
            <person name="Chang S.B."/>
            <person name="Chen F."/>
            <person name="Shi Y."/>
            <person name="Su Y.Y."/>
            <person name="Zhang Y.Q."/>
            <person name="Chen L.J."/>
            <person name="Yin Y."/>
            <person name="Lin M."/>
            <person name="Huang H."/>
            <person name="Deng H."/>
            <person name="Wang Z.W."/>
            <person name="Zhu S.L."/>
            <person name="Zhao X."/>
            <person name="Deng C."/>
            <person name="Niu S.C."/>
            <person name="Huang J."/>
            <person name="Wang M."/>
            <person name="Liu G.H."/>
            <person name="Yang H.J."/>
            <person name="Xiao X.J."/>
            <person name="Hsiao Y.Y."/>
            <person name="Wu W.L."/>
            <person name="Chen Y.Y."/>
            <person name="Mitsuda N."/>
            <person name="Ohme-Takagi M."/>
            <person name="Luo Y.B."/>
            <person name="Van de Peer Y."/>
            <person name="Liu Z.J."/>
        </authorList>
    </citation>
    <scope>NUCLEOTIDE SEQUENCE [LARGE SCALE GENOMIC DNA]</scope>
    <source>
        <tissue evidence="11">The whole plant</tissue>
    </source>
</reference>
<dbReference type="InterPro" id="IPR013809">
    <property type="entry name" value="ENTH"/>
</dbReference>
<evidence type="ECO:0000256" key="3">
    <source>
        <dbReference type="ARBA" id="ARBA00004600"/>
    </source>
</evidence>
<dbReference type="GO" id="GO:0005794">
    <property type="term" value="C:Golgi apparatus"/>
    <property type="evidence" value="ECO:0007669"/>
    <property type="project" value="UniProtKB-SubCell"/>
</dbReference>
<dbReference type="SUPFAM" id="SSF48464">
    <property type="entry name" value="ENTH/VHS domain"/>
    <property type="match status" value="1"/>
</dbReference>
<dbReference type="GO" id="GO:0005545">
    <property type="term" value="F:1-phosphatidylinositol binding"/>
    <property type="evidence" value="ECO:0007669"/>
    <property type="project" value="InterPro"/>
</dbReference>
<dbReference type="STRING" id="906689.A0A2I0VCT7"/>
<dbReference type="OrthoDB" id="44015at2759"/>
<keyword evidence="7" id="KW-0168">Coated pit</keyword>
<dbReference type="InterPro" id="IPR014712">
    <property type="entry name" value="ANTH_dom_sf"/>
</dbReference>
<dbReference type="InterPro" id="IPR008942">
    <property type="entry name" value="ENTH_VHS"/>
</dbReference>
<dbReference type="FunFam" id="1.20.58.150:FF:000005">
    <property type="entry name" value="putative clathrin assembly protein At2g25430"/>
    <property type="match status" value="1"/>
</dbReference>
<evidence type="ECO:0000313" key="12">
    <source>
        <dbReference type="Proteomes" id="UP000233837"/>
    </source>
</evidence>
<evidence type="ECO:0000256" key="4">
    <source>
        <dbReference type="ARBA" id="ARBA00022583"/>
    </source>
</evidence>
<dbReference type="Proteomes" id="UP000233837">
    <property type="component" value="Unassembled WGS sequence"/>
</dbReference>
<keyword evidence="5" id="KW-0333">Golgi apparatus</keyword>
<dbReference type="GO" id="GO:0072583">
    <property type="term" value="P:clathrin-dependent endocytosis"/>
    <property type="evidence" value="ECO:0007669"/>
    <property type="project" value="InterPro"/>
</dbReference>
<dbReference type="GO" id="GO:0048268">
    <property type="term" value="P:clathrin coat assembly"/>
    <property type="evidence" value="ECO:0007669"/>
    <property type="project" value="InterPro"/>
</dbReference>
<dbReference type="GO" id="GO:0032050">
    <property type="term" value="F:clathrin heavy chain binding"/>
    <property type="evidence" value="ECO:0007669"/>
    <property type="project" value="TreeGrafter"/>
</dbReference>
<reference evidence="11 12" key="2">
    <citation type="journal article" date="2017" name="Nature">
        <title>The Apostasia genome and the evolution of orchids.</title>
        <authorList>
            <person name="Zhang G.Q."/>
            <person name="Liu K.W."/>
            <person name="Li Z."/>
            <person name="Lohaus R."/>
            <person name="Hsiao Y.Y."/>
            <person name="Niu S.C."/>
            <person name="Wang J.Y."/>
            <person name="Lin Y.C."/>
            <person name="Xu Q."/>
            <person name="Chen L.J."/>
            <person name="Yoshida K."/>
            <person name="Fujiwara S."/>
            <person name="Wang Z.W."/>
            <person name="Zhang Y.Q."/>
            <person name="Mitsuda N."/>
            <person name="Wang M."/>
            <person name="Liu G.H."/>
            <person name="Pecoraro L."/>
            <person name="Huang H.X."/>
            <person name="Xiao X.J."/>
            <person name="Lin M."/>
            <person name="Wu X.Y."/>
            <person name="Wu W.L."/>
            <person name="Chen Y.Y."/>
            <person name="Chang S.B."/>
            <person name="Sakamoto S."/>
            <person name="Ohme-Takagi M."/>
            <person name="Yagi M."/>
            <person name="Zeng S.J."/>
            <person name="Shen C.Y."/>
            <person name="Yeh C.M."/>
            <person name="Luo Y.B."/>
            <person name="Tsai W.C."/>
            <person name="Van de Peer Y."/>
            <person name="Liu Z.J."/>
        </authorList>
    </citation>
    <scope>NUCLEOTIDE SEQUENCE [LARGE SCALE GENOMIC DNA]</scope>
    <source>
        <tissue evidence="11">The whole plant</tissue>
    </source>
</reference>
<dbReference type="SUPFAM" id="SSF89009">
    <property type="entry name" value="GAT-like domain"/>
    <property type="match status" value="1"/>
</dbReference>
<evidence type="ECO:0000256" key="9">
    <source>
        <dbReference type="SAM" id="MobiDB-lite"/>
    </source>
</evidence>
<evidence type="ECO:0000256" key="2">
    <source>
        <dbReference type="ARBA" id="ARBA00004555"/>
    </source>
</evidence>
<sequence length="477" mass="53587">MPSKLRRTIDAVKDHTSLSLALISGSSDTHVAVLRATSHDPSPSEERTVAELIFLASSSPERAVRSINRRLSRTRNWIVAVKSMLLISRGITDAGPDFRREALAATGEDGRRRLLDLSSFRDESGQSSPWDFTAFVRTLALYLDARLEASAAGKLLRRPRRCPVSSLKPSVLVDRIGHWQSLLDRAMGTRPTGQAKANRLVRLTFHSVVRESFDLYRDIADGISFLLDSFLHLPIDLWPHIFQASKASAKQFKEIEDFYAGCKKMGIGRQSEYPSLIKITDSLLEKLEELLKEGEAAKIKSPLKKLILEPARNEGGSMDSENWELALLESMNELSIKCQGEGTKAKELGNLNQESPINKNQAFTTSFQNPFLRASNDKSLMAVTPSPSSFRAAPLKKDSMIAAKDRSLMTLTTSPSPSPSPMRFGSWDYSNQRKEKMIEEEQEDPFDELAKRERPPLMSEAARDFREQYHRHRSTKP</sequence>
<feature type="domain" description="ENTH" evidence="10">
    <location>
        <begin position="21"/>
        <end position="157"/>
    </location>
</feature>
<feature type="compositionally biased region" description="Basic and acidic residues" evidence="9">
    <location>
        <begin position="448"/>
        <end position="468"/>
    </location>
</feature>
<evidence type="ECO:0000256" key="5">
    <source>
        <dbReference type="ARBA" id="ARBA00023034"/>
    </source>
</evidence>